<dbReference type="Pfam" id="PF07228">
    <property type="entry name" value="SpoIIE"/>
    <property type="match status" value="1"/>
</dbReference>
<protein>
    <recommendedName>
        <fullName evidence="3">PPM-type phosphatase domain-containing protein</fullName>
    </recommendedName>
</protein>
<dbReference type="SUPFAM" id="SSF81606">
    <property type="entry name" value="PP2C-like"/>
    <property type="match status" value="1"/>
</dbReference>
<evidence type="ECO:0000313" key="4">
    <source>
        <dbReference type="EMBL" id="GIH93867.1"/>
    </source>
</evidence>
<dbReference type="Gene3D" id="3.60.40.10">
    <property type="entry name" value="PPM-type phosphatase domain"/>
    <property type="match status" value="1"/>
</dbReference>
<dbReference type="SMART" id="SM00331">
    <property type="entry name" value="PP2C_SIG"/>
    <property type="match status" value="1"/>
</dbReference>
<evidence type="ECO:0000313" key="5">
    <source>
        <dbReference type="Proteomes" id="UP000619788"/>
    </source>
</evidence>
<evidence type="ECO:0000256" key="2">
    <source>
        <dbReference type="SAM" id="MobiDB-lite"/>
    </source>
</evidence>
<accession>A0A8J3SJ24</accession>
<organism evidence="4 5">
    <name type="scientific">Planobispora siamensis</name>
    <dbReference type="NCBI Taxonomy" id="936338"/>
    <lineage>
        <taxon>Bacteria</taxon>
        <taxon>Bacillati</taxon>
        <taxon>Actinomycetota</taxon>
        <taxon>Actinomycetes</taxon>
        <taxon>Streptosporangiales</taxon>
        <taxon>Streptosporangiaceae</taxon>
        <taxon>Planobispora</taxon>
    </lineage>
</organism>
<dbReference type="InterPro" id="IPR035965">
    <property type="entry name" value="PAS-like_dom_sf"/>
</dbReference>
<dbReference type="Proteomes" id="UP000619788">
    <property type="component" value="Unassembled WGS sequence"/>
</dbReference>
<evidence type="ECO:0000259" key="3">
    <source>
        <dbReference type="PROSITE" id="PS51746"/>
    </source>
</evidence>
<dbReference type="Pfam" id="PF08447">
    <property type="entry name" value="PAS_3"/>
    <property type="match status" value="1"/>
</dbReference>
<keyword evidence="1" id="KW-0378">Hydrolase</keyword>
<proteinExistence type="predicted"/>
<dbReference type="PANTHER" id="PTHR43156">
    <property type="entry name" value="STAGE II SPORULATION PROTEIN E-RELATED"/>
    <property type="match status" value="1"/>
</dbReference>
<dbReference type="AlphaFoldDB" id="A0A8J3SJ24"/>
<comment type="caution">
    <text evidence="4">The sequence shown here is derived from an EMBL/GenBank/DDBJ whole genome shotgun (WGS) entry which is preliminary data.</text>
</comment>
<gene>
    <name evidence="4" type="ORF">Psi01_44970</name>
</gene>
<dbReference type="Gene3D" id="2.10.70.100">
    <property type="match status" value="1"/>
</dbReference>
<feature type="region of interest" description="Disordered" evidence="2">
    <location>
        <begin position="1"/>
        <end position="27"/>
    </location>
</feature>
<dbReference type="GO" id="GO:0016791">
    <property type="term" value="F:phosphatase activity"/>
    <property type="evidence" value="ECO:0007669"/>
    <property type="project" value="TreeGrafter"/>
</dbReference>
<dbReference type="InterPro" id="IPR036457">
    <property type="entry name" value="PPM-type-like_dom_sf"/>
</dbReference>
<dbReference type="PANTHER" id="PTHR43156:SF2">
    <property type="entry name" value="STAGE II SPORULATION PROTEIN E"/>
    <property type="match status" value="1"/>
</dbReference>
<dbReference type="EMBL" id="BOOJ01000036">
    <property type="protein sequence ID" value="GIH93867.1"/>
    <property type="molecule type" value="Genomic_DNA"/>
</dbReference>
<dbReference type="InterPro" id="IPR001932">
    <property type="entry name" value="PPM-type_phosphatase-like_dom"/>
</dbReference>
<dbReference type="PROSITE" id="PS51746">
    <property type="entry name" value="PPM_2"/>
    <property type="match status" value="1"/>
</dbReference>
<reference evidence="4 5" key="1">
    <citation type="submission" date="2021-01" db="EMBL/GenBank/DDBJ databases">
        <title>Whole genome shotgun sequence of Planobispora siamensis NBRC 107568.</title>
        <authorList>
            <person name="Komaki H."/>
            <person name="Tamura T."/>
        </authorList>
    </citation>
    <scope>NUCLEOTIDE SEQUENCE [LARGE SCALE GENOMIC DNA]</scope>
    <source>
        <strain evidence="4 5">NBRC 107568</strain>
    </source>
</reference>
<sequence length="530" mass="57804">MSGGDHISGPTLMILPSGGPADPPGSEPETVATIQALLDGITAHAAWSVPIHDEAGEILDFEIRAVSPDARDIHGRTGKDLLGMRAFGAYSPADDSPLREVYLRVLETGEPEDIPQYVHTETTEGVPHRSTYTLRVARVHGGLLVTWTHDDEEERIAARLANTERLGNLGWGRWNLVTGEVEWSDQLYRMHRRDPADGPLDLEQYRGITHPEDLALVDQAVTAFGDGGTSYEYELRVLVGDEYRVIRNVAEVSRDAAGRPVEIYGLMQDVTDWRHTTHQLADARQRLEEESRLAAELQHIIMPAQEDVLSLPALRVAVRYDAAETAPLGGDWYQAIPLSDDEALLAVGDVAGSGLAAAAAMAKLRHAITGLAFADQAPDRILVTLNRLLRRIRPDVLATAVVARFRAKDRTLTFTHAGHPPMLLVRGSQVHRLLQPGVLLGVFDDVSYSAAQVRLQPDDLVVMFTDGLIELPGRDLFEGLNLLGESIAEAVRAAPADRLAAVMSVLVPSNTSDDTCMLVAHLRPDSPEVS</sequence>
<dbReference type="InterPro" id="IPR052016">
    <property type="entry name" value="Bact_Sigma-Reg"/>
</dbReference>
<evidence type="ECO:0000256" key="1">
    <source>
        <dbReference type="ARBA" id="ARBA00022801"/>
    </source>
</evidence>
<keyword evidence="5" id="KW-1185">Reference proteome</keyword>
<dbReference type="Gene3D" id="3.30.450.20">
    <property type="entry name" value="PAS domain"/>
    <property type="match status" value="2"/>
</dbReference>
<dbReference type="InterPro" id="IPR013655">
    <property type="entry name" value="PAS_fold_3"/>
</dbReference>
<name>A0A8J3SJ24_9ACTN</name>
<dbReference type="SUPFAM" id="SSF55785">
    <property type="entry name" value="PYP-like sensor domain (PAS domain)"/>
    <property type="match status" value="2"/>
</dbReference>
<feature type="domain" description="PPM-type phosphatase" evidence="3">
    <location>
        <begin position="315"/>
        <end position="522"/>
    </location>
</feature>